<dbReference type="InterPro" id="IPR016181">
    <property type="entry name" value="Acyl_CoA_acyltransferase"/>
</dbReference>
<dbReference type="RefSeq" id="WP_208336364.1">
    <property type="nucleotide sequence ID" value="NZ_CATNXL010000004.1"/>
</dbReference>
<feature type="domain" description="N-acetyltransferase" evidence="1">
    <location>
        <begin position="13"/>
        <end position="148"/>
    </location>
</feature>
<gene>
    <name evidence="2" type="ORF">JJB78_15110</name>
</gene>
<organism evidence="2 3">
    <name type="scientific">Clostridium perfringens</name>
    <dbReference type="NCBI Taxonomy" id="1502"/>
    <lineage>
        <taxon>Bacteria</taxon>
        <taxon>Bacillati</taxon>
        <taxon>Bacillota</taxon>
        <taxon>Clostridia</taxon>
        <taxon>Eubacteriales</taxon>
        <taxon>Clostridiaceae</taxon>
        <taxon>Clostridium</taxon>
    </lineage>
</organism>
<evidence type="ECO:0000313" key="3">
    <source>
        <dbReference type="Proteomes" id="UP000668358"/>
    </source>
</evidence>
<name>A0ABD4PXF3_CLOPF</name>
<sequence length="148" mass="17982">MKDYFIEQNLYLKFMSNDDPIIKDYIIKIHKHHNTIDTIKQIENVCDFKINDNSLFWTIVYEDRIIGFFNFIKREQPIDNTLELQRFYIDEEYRNLNIGSKVMSKIKEVAKDMNYSGLSLKVYCNNPAINFYNKNGFDTYYRYMYTKL</sequence>
<dbReference type="SUPFAM" id="SSF55729">
    <property type="entry name" value="Acyl-CoA N-acyltransferases (Nat)"/>
    <property type="match status" value="1"/>
</dbReference>
<proteinExistence type="predicted"/>
<comment type="caution">
    <text evidence="2">The sequence shown here is derived from an EMBL/GenBank/DDBJ whole genome shotgun (WGS) entry which is preliminary data.</text>
</comment>
<dbReference type="EMBL" id="JAENRE010000010">
    <property type="protein sequence ID" value="MBO3417817.1"/>
    <property type="molecule type" value="Genomic_DNA"/>
</dbReference>
<protein>
    <submittedName>
        <fullName evidence="2">GNAT family N-acetyltransferase</fullName>
    </submittedName>
</protein>
<dbReference type="CDD" id="cd04301">
    <property type="entry name" value="NAT_SF"/>
    <property type="match status" value="1"/>
</dbReference>
<dbReference type="InterPro" id="IPR000182">
    <property type="entry name" value="GNAT_dom"/>
</dbReference>
<evidence type="ECO:0000313" key="2">
    <source>
        <dbReference type="EMBL" id="MBO3417817.1"/>
    </source>
</evidence>
<dbReference type="Proteomes" id="UP000668358">
    <property type="component" value="Unassembled WGS sequence"/>
</dbReference>
<dbReference type="Gene3D" id="3.40.630.30">
    <property type="match status" value="1"/>
</dbReference>
<evidence type="ECO:0000259" key="1">
    <source>
        <dbReference type="PROSITE" id="PS51186"/>
    </source>
</evidence>
<reference evidence="2 3" key="1">
    <citation type="submission" date="2020-12" db="EMBL/GenBank/DDBJ databases">
        <title>Comparative genomics of Clostridium perfringens reveals patterns of host-associated phylogenetic clades and virulence factors.</title>
        <authorList>
            <person name="Smith A.H."/>
            <person name="Geier R."/>
        </authorList>
    </citation>
    <scope>NUCLEOTIDE SEQUENCE [LARGE SCALE GENOMIC DNA]</scope>
    <source>
        <strain evidence="2 3">CHD15829P</strain>
    </source>
</reference>
<dbReference type="PROSITE" id="PS51186">
    <property type="entry name" value="GNAT"/>
    <property type="match status" value="1"/>
</dbReference>
<dbReference type="Pfam" id="PF00583">
    <property type="entry name" value="Acetyltransf_1"/>
    <property type="match status" value="1"/>
</dbReference>
<dbReference type="AlphaFoldDB" id="A0ABD4PXF3"/>
<accession>A0ABD4PXF3</accession>